<organism evidence="1">
    <name type="scientific">marine metagenome</name>
    <dbReference type="NCBI Taxonomy" id="408172"/>
    <lineage>
        <taxon>unclassified sequences</taxon>
        <taxon>metagenomes</taxon>
        <taxon>ecological metagenomes</taxon>
    </lineage>
</organism>
<feature type="non-terminal residue" evidence="1">
    <location>
        <position position="1"/>
    </location>
</feature>
<gene>
    <name evidence="1" type="ORF">METZ01_LOCUS365691</name>
</gene>
<protein>
    <submittedName>
        <fullName evidence="1">Uncharacterized protein</fullName>
    </submittedName>
</protein>
<sequence>AKFLAANSASPESWPDIFTSAPYDLIFFNLADETVLGRKINTSRLSFAAT</sequence>
<dbReference type="AlphaFoldDB" id="A0A382SUE2"/>
<evidence type="ECO:0000313" key="1">
    <source>
        <dbReference type="EMBL" id="SVD12837.1"/>
    </source>
</evidence>
<accession>A0A382SUE2</accession>
<reference evidence="1" key="1">
    <citation type="submission" date="2018-05" db="EMBL/GenBank/DDBJ databases">
        <authorList>
            <person name="Lanie J.A."/>
            <person name="Ng W.-L."/>
            <person name="Kazmierczak K.M."/>
            <person name="Andrzejewski T.M."/>
            <person name="Davidsen T.M."/>
            <person name="Wayne K.J."/>
            <person name="Tettelin H."/>
            <person name="Glass J.I."/>
            <person name="Rusch D."/>
            <person name="Podicherti R."/>
            <person name="Tsui H.-C.T."/>
            <person name="Winkler M.E."/>
        </authorList>
    </citation>
    <scope>NUCLEOTIDE SEQUENCE</scope>
</reference>
<name>A0A382SUE2_9ZZZZ</name>
<proteinExistence type="predicted"/>
<dbReference type="EMBL" id="UINC01131251">
    <property type="protein sequence ID" value="SVD12837.1"/>
    <property type="molecule type" value="Genomic_DNA"/>
</dbReference>